<evidence type="ECO:0000313" key="2">
    <source>
        <dbReference type="EMBL" id="CEM21152.1"/>
    </source>
</evidence>
<dbReference type="AlphaFoldDB" id="A0A0G4FZT6"/>
<dbReference type="InParanoid" id="A0A0G4FZT6"/>
<gene>
    <name evidence="2" type="ORF">Vbra_21831</name>
</gene>
<sequence length="629" mass="66302">MFFSAGRPSPSSLVGELASLKENPATFSLLSQHGLEVAQPSASSIFGAHQASITLSVEGTDMPIIRCSQAASLEVPAPSLAILTGNENGRYPLSKKHIDEFLQSFGDYQSRQLVSDNWKGSLSATSRGEVANVHVAGQACFLPVAETSPLFGGHDAVPFRITYFNSKSHPSSPAAMVVVASAFGASSQAPTSRRQHLFHNSDGKRCPFLVERTSASRMREGQHQQQQEEAAPAALSAQEEAKNCLLVIEVPLKTTPQPLFGTPHALLASGGGIFGSPAITQPGTAAGAIPTQQFGGGGFGGGGGLFGSSSGQVGGGLFGSSGAAEPPSASASAGAPTGTQEAAVISLGEEGGLWPYDPSIKIERDQVAPLKVTILFYYGASSSYLDSSTVQRVKAQLEAARAQDFLTQLVQQWEALGYDGAPRGAPTAGSKVGGVQLSPQEAEEMRMRQRDEPLFTAAVRRDIYRVLSDKSRAAAGVTAKAPRDRLTQEEATASADDSPLATILAVKKDGPEFFFTRQHKPATLPAGFEPVSSTELVEAISFIGKASTVATRLTKAFEEYLVRELVPNWTTADDLTIHFLTAFAAELSPRFGLADRVCRVGLSADDVAFVNSSPQVDPKVKTLMQTFQS</sequence>
<proteinExistence type="predicted"/>
<evidence type="ECO:0000256" key="1">
    <source>
        <dbReference type="SAM" id="MobiDB-lite"/>
    </source>
</evidence>
<feature type="compositionally biased region" description="Low complexity" evidence="1">
    <location>
        <begin position="320"/>
        <end position="336"/>
    </location>
</feature>
<dbReference type="Proteomes" id="UP000041254">
    <property type="component" value="Unassembled WGS sequence"/>
</dbReference>
<name>A0A0G4FZT6_VITBC</name>
<feature type="region of interest" description="Disordered" evidence="1">
    <location>
        <begin position="317"/>
        <end position="337"/>
    </location>
</feature>
<protein>
    <submittedName>
        <fullName evidence="2">Uncharacterized protein</fullName>
    </submittedName>
</protein>
<dbReference type="VEuPathDB" id="CryptoDB:Vbra_21831"/>
<dbReference type="EMBL" id="CDMY01000536">
    <property type="protein sequence ID" value="CEM21152.1"/>
    <property type="molecule type" value="Genomic_DNA"/>
</dbReference>
<evidence type="ECO:0000313" key="3">
    <source>
        <dbReference type="Proteomes" id="UP000041254"/>
    </source>
</evidence>
<keyword evidence="3" id="KW-1185">Reference proteome</keyword>
<accession>A0A0G4FZT6</accession>
<organism evidence="2 3">
    <name type="scientific">Vitrella brassicaformis (strain CCMP3155)</name>
    <dbReference type="NCBI Taxonomy" id="1169540"/>
    <lineage>
        <taxon>Eukaryota</taxon>
        <taxon>Sar</taxon>
        <taxon>Alveolata</taxon>
        <taxon>Colpodellida</taxon>
        <taxon>Vitrellaceae</taxon>
        <taxon>Vitrella</taxon>
    </lineage>
</organism>
<reference evidence="2 3" key="1">
    <citation type="submission" date="2014-11" db="EMBL/GenBank/DDBJ databases">
        <authorList>
            <person name="Zhu J."/>
            <person name="Qi W."/>
            <person name="Song R."/>
        </authorList>
    </citation>
    <scope>NUCLEOTIDE SEQUENCE [LARGE SCALE GENOMIC DNA]</scope>
</reference>